<evidence type="ECO:0000259" key="1">
    <source>
        <dbReference type="Pfam" id="PF00561"/>
    </source>
</evidence>
<gene>
    <name evidence="2" type="ORF">WDU93_02695</name>
</gene>
<feature type="domain" description="AB hydrolase-1" evidence="1">
    <location>
        <begin position="36"/>
        <end position="159"/>
    </location>
</feature>
<dbReference type="InterPro" id="IPR050228">
    <property type="entry name" value="Carboxylesterase_BioH"/>
</dbReference>
<organism evidence="2 3">
    <name type="scientific">Microbacterium istanbulense</name>
    <dbReference type="NCBI Taxonomy" id="3122049"/>
    <lineage>
        <taxon>Bacteria</taxon>
        <taxon>Bacillati</taxon>
        <taxon>Actinomycetota</taxon>
        <taxon>Actinomycetes</taxon>
        <taxon>Micrococcales</taxon>
        <taxon>Microbacteriaceae</taxon>
        <taxon>Microbacterium</taxon>
    </lineage>
</organism>
<comment type="caution">
    <text evidence="2">The sequence shown here is derived from an EMBL/GenBank/DDBJ whole genome shotgun (WGS) entry which is preliminary data.</text>
</comment>
<dbReference type="PANTHER" id="PTHR43194">
    <property type="entry name" value="HYDROLASE ALPHA/BETA FOLD FAMILY"/>
    <property type="match status" value="1"/>
</dbReference>
<dbReference type="InterPro" id="IPR029058">
    <property type="entry name" value="AB_hydrolase_fold"/>
</dbReference>
<accession>A0ABU8LIC2</accession>
<evidence type="ECO:0000313" key="2">
    <source>
        <dbReference type="EMBL" id="MEJ1090589.1"/>
    </source>
</evidence>
<sequence>MAVPLADITRMPDPQYVIVGDGVSLATYSWGDHDAPTVVIVHGFASNTRDNWVLTGWIRMLERAGYRVLGIDQRGHGLSDKPHDADGYTVRTLASDIEQVLDTFLLDEALYVGYSLGARVGWQVARDLGDRIPRAVLGGVPDGTPLARLDIDQVRQYIADGTPVTDPATQSYIRLTERVPGNDLNALLALALGMRASHSIDPEPSTAPLQPILFATGAEDAVIEGSRTLASAAPQGTFFEIPGRHHFNAPGSRAFREAALAFLAG</sequence>
<dbReference type="InterPro" id="IPR000073">
    <property type="entry name" value="AB_hydrolase_1"/>
</dbReference>
<keyword evidence="3" id="KW-1185">Reference proteome</keyword>
<dbReference type="Gene3D" id="3.40.50.1820">
    <property type="entry name" value="alpha/beta hydrolase"/>
    <property type="match status" value="1"/>
</dbReference>
<reference evidence="2 3" key="1">
    <citation type="submission" date="2024-02" db="EMBL/GenBank/DDBJ databases">
        <authorList>
            <person name="Saticioglu I.B."/>
        </authorList>
    </citation>
    <scope>NUCLEOTIDE SEQUENCE [LARGE SCALE GENOMIC DNA]</scope>
    <source>
        <strain evidence="2 3">Mu-43</strain>
    </source>
</reference>
<dbReference type="Pfam" id="PF00561">
    <property type="entry name" value="Abhydrolase_1"/>
    <property type="match status" value="1"/>
</dbReference>
<dbReference type="EMBL" id="JBBDGN010000001">
    <property type="protein sequence ID" value="MEJ1090589.1"/>
    <property type="molecule type" value="Genomic_DNA"/>
</dbReference>
<protein>
    <submittedName>
        <fullName evidence="2">Alpha/beta hydrolase</fullName>
    </submittedName>
</protein>
<proteinExistence type="predicted"/>
<dbReference type="GO" id="GO:0016787">
    <property type="term" value="F:hydrolase activity"/>
    <property type="evidence" value="ECO:0007669"/>
    <property type="project" value="UniProtKB-KW"/>
</dbReference>
<dbReference type="Proteomes" id="UP001366085">
    <property type="component" value="Unassembled WGS sequence"/>
</dbReference>
<dbReference type="PANTHER" id="PTHR43194:SF2">
    <property type="entry name" value="PEROXISOMAL MEMBRANE PROTEIN LPX1"/>
    <property type="match status" value="1"/>
</dbReference>
<keyword evidence="2" id="KW-0378">Hydrolase</keyword>
<name>A0ABU8LIC2_9MICO</name>
<dbReference type="SUPFAM" id="SSF53474">
    <property type="entry name" value="alpha/beta-Hydrolases"/>
    <property type="match status" value="1"/>
</dbReference>
<evidence type="ECO:0000313" key="3">
    <source>
        <dbReference type="Proteomes" id="UP001366085"/>
    </source>
</evidence>